<evidence type="ECO:0008006" key="3">
    <source>
        <dbReference type="Google" id="ProtNLM"/>
    </source>
</evidence>
<accession>A0A5C5X6Q4</accession>
<gene>
    <name evidence="1" type="ORF">KOR42_11920</name>
</gene>
<comment type="caution">
    <text evidence="1">The sequence shown here is derived from an EMBL/GenBank/DDBJ whole genome shotgun (WGS) entry which is preliminary data.</text>
</comment>
<protein>
    <recommendedName>
        <fullName evidence="3">Methane oxygenase PmoA</fullName>
    </recommendedName>
</protein>
<proteinExistence type="predicted"/>
<dbReference type="RefSeq" id="WP_146507803.1">
    <property type="nucleotide sequence ID" value="NZ_SIHI01000001.1"/>
</dbReference>
<dbReference type="EMBL" id="SIHI01000001">
    <property type="protein sequence ID" value="TWT57825.1"/>
    <property type="molecule type" value="Genomic_DNA"/>
</dbReference>
<evidence type="ECO:0000313" key="1">
    <source>
        <dbReference type="EMBL" id="TWT57825.1"/>
    </source>
</evidence>
<dbReference type="Proteomes" id="UP000317243">
    <property type="component" value="Unassembled WGS sequence"/>
</dbReference>
<dbReference type="AlphaFoldDB" id="A0A5C5X6Q4"/>
<dbReference type="Pfam" id="PF14100">
    <property type="entry name" value="DUF6807"/>
    <property type="match status" value="1"/>
</dbReference>
<organism evidence="1 2">
    <name type="scientific">Thalassoglobus neptunius</name>
    <dbReference type="NCBI Taxonomy" id="1938619"/>
    <lineage>
        <taxon>Bacteria</taxon>
        <taxon>Pseudomonadati</taxon>
        <taxon>Planctomycetota</taxon>
        <taxon>Planctomycetia</taxon>
        <taxon>Planctomycetales</taxon>
        <taxon>Planctomycetaceae</taxon>
        <taxon>Thalassoglobus</taxon>
    </lineage>
</organism>
<dbReference type="InterPro" id="IPR029475">
    <property type="entry name" value="DUF6807"/>
</dbReference>
<sequence length="312" mass="35357">MSGLPYCEIIPLPNDQVSFRINGVEKTRWYFGSQYLRPFFFPINSSSGQSLTRMGHPGAPNHDHHQSVWFAHHRVLGIDFWANGLPQVRQKEWFVYDDGEGVARMAVRLEWADGHDPSPLLHQELIVQIRSLPDSSYTLDLQSTFLPESEMIEFQKTNFGFLAVRVAKSISVHFGDGVLTGASGATGEPNLFGQENIWMDYSGSLANYDEAGNQTKAISGITYFDHPENPSHPTKWHVREDGWMGASACFSGPLETTRDRPLKLRYLLHVHDGPVDPAAANALFSEWQKLPWLEVVRSKRPHQHYELQSVNE</sequence>
<name>A0A5C5X6Q4_9PLAN</name>
<reference evidence="1 2" key="1">
    <citation type="submission" date="2019-02" db="EMBL/GenBank/DDBJ databases">
        <title>Deep-cultivation of Planctomycetes and their phenomic and genomic characterization uncovers novel biology.</title>
        <authorList>
            <person name="Wiegand S."/>
            <person name="Jogler M."/>
            <person name="Boedeker C."/>
            <person name="Pinto D."/>
            <person name="Vollmers J."/>
            <person name="Rivas-Marin E."/>
            <person name="Kohn T."/>
            <person name="Peeters S.H."/>
            <person name="Heuer A."/>
            <person name="Rast P."/>
            <person name="Oberbeckmann S."/>
            <person name="Bunk B."/>
            <person name="Jeske O."/>
            <person name="Meyerdierks A."/>
            <person name="Storesund J.E."/>
            <person name="Kallscheuer N."/>
            <person name="Luecker S."/>
            <person name="Lage O.M."/>
            <person name="Pohl T."/>
            <person name="Merkel B.J."/>
            <person name="Hornburger P."/>
            <person name="Mueller R.-W."/>
            <person name="Bruemmer F."/>
            <person name="Labrenz M."/>
            <person name="Spormann A.M."/>
            <person name="Op Den Camp H."/>
            <person name="Overmann J."/>
            <person name="Amann R."/>
            <person name="Jetten M.S.M."/>
            <person name="Mascher T."/>
            <person name="Medema M.H."/>
            <person name="Devos D.P."/>
            <person name="Kaster A.-K."/>
            <person name="Ovreas L."/>
            <person name="Rohde M."/>
            <person name="Galperin M.Y."/>
            <person name="Jogler C."/>
        </authorList>
    </citation>
    <scope>NUCLEOTIDE SEQUENCE [LARGE SCALE GENOMIC DNA]</scope>
    <source>
        <strain evidence="1 2">KOR42</strain>
    </source>
</reference>
<keyword evidence="2" id="KW-1185">Reference proteome</keyword>
<evidence type="ECO:0000313" key="2">
    <source>
        <dbReference type="Proteomes" id="UP000317243"/>
    </source>
</evidence>
<dbReference type="OrthoDB" id="242279at2"/>